<dbReference type="EMBL" id="SLVV01000010">
    <property type="protein sequence ID" value="TCN22655.1"/>
    <property type="molecule type" value="Genomic_DNA"/>
</dbReference>
<feature type="transmembrane region" description="Helical" evidence="7">
    <location>
        <begin position="116"/>
        <end position="134"/>
    </location>
</feature>
<dbReference type="GO" id="GO:0055085">
    <property type="term" value="P:transmembrane transport"/>
    <property type="evidence" value="ECO:0007669"/>
    <property type="project" value="InterPro"/>
</dbReference>
<feature type="transmembrane region" description="Helical" evidence="7">
    <location>
        <begin position="209"/>
        <end position="231"/>
    </location>
</feature>
<keyword evidence="3" id="KW-1003">Cell membrane</keyword>
<feature type="transmembrane region" description="Helical" evidence="7">
    <location>
        <begin position="271"/>
        <end position="294"/>
    </location>
</feature>
<dbReference type="Gene3D" id="1.10.3720.10">
    <property type="entry name" value="MetI-like"/>
    <property type="match status" value="1"/>
</dbReference>
<keyword evidence="6 7" id="KW-0472">Membrane</keyword>
<keyword evidence="4 7" id="KW-0812">Transmembrane</keyword>
<comment type="similarity">
    <text evidence="7">Belongs to the binding-protein-dependent transport system permease family.</text>
</comment>
<evidence type="ECO:0000256" key="4">
    <source>
        <dbReference type="ARBA" id="ARBA00022692"/>
    </source>
</evidence>
<gene>
    <name evidence="9" type="ORF">EV146_110141</name>
</gene>
<keyword evidence="10" id="KW-1185">Reference proteome</keyword>
<evidence type="ECO:0000259" key="8">
    <source>
        <dbReference type="PROSITE" id="PS50928"/>
    </source>
</evidence>
<name>A0A4R2B8P9_9BACI</name>
<keyword evidence="5 7" id="KW-1133">Transmembrane helix</keyword>
<feature type="transmembrane region" description="Helical" evidence="7">
    <location>
        <begin position="83"/>
        <end position="104"/>
    </location>
</feature>
<comment type="subcellular location">
    <subcellularLocation>
        <location evidence="1 7">Cell membrane</location>
        <topology evidence="1 7">Multi-pass membrane protein</topology>
    </subcellularLocation>
</comment>
<reference evidence="9 10" key="1">
    <citation type="journal article" date="2015" name="Stand. Genomic Sci.">
        <title>Genomic Encyclopedia of Bacterial and Archaeal Type Strains, Phase III: the genomes of soil and plant-associated and newly described type strains.</title>
        <authorList>
            <person name="Whitman W.B."/>
            <person name="Woyke T."/>
            <person name="Klenk H.P."/>
            <person name="Zhou Y."/>
            <person name="Lilburn T.G."/>
            <person name="Beck B.J."/>
            <person name="De Vos P."/>
            <person name="Vandamme P."/>
            <person name="Eisen J.A."/>
            <person name="Garrity G."/>
            <person name="Hugenholtz P."/>
            <person name="Kyrpides N.C."/>
        </authorList>
    </citation>
    <scope>NUCLEOTIDE SEQUENCE [LARGE SCALE GENOMIC DNA]</scope>
    <source>
        <strain evidence="9 10">CV53</strain>
    </source>
</reference>
<dbReference type="InterPro" id="IPR035906">
    <property type="entry name" value="MetI-like_sf"/>
</dbReference>
<comment type="caution">
    <text evidence="9">The sequence shown here is derived from an EMBL/GenBank/DDBJ whole genome shotgun (WGS) entry which is preliminary data.</text>
</comment>
<keyword evidence="9" id="KW-0762">Sugar transport</keyword>
<feature type="domain" description="ABC transmembrane type-1" evidence="8">
    <location>
        <begin position="79"/>
        <end position="292"/>
    </location>
</feature>
<dbReference type="AlphaFoldDB" id="A0A4R2B8P9"/>
<evidence type="ECO:0000256" key="3">
    <source>
        <dbReference type="ARBA" id="ARBA00022475"/>
    </source>
</evidence>
<accession>A0A4R2B8P9</accession>
<dbReference type="Proteomes" id="UP000295689">
    <property type="component" value="Unassembled WGS sequence"/>
</dbReference>
<dbReference type="CDD" id="cd06261">
    <property type="entry name" value="TM_PBP2"/>
    <property type="match status" value="1"/>
</dbReference>
<dbReference type="SUPFAM" id="SSF161098">
    <property type="entry name" value="MetI-like"/>
    <property type="match status" value="1"/>
</dbReference>
<dbReference type="RefSeq" id="WP_241993963.1">
    <property type="nucleotide sequence ID" value="NZ_JABUHM010000011.1"/>
</dbReference>
<sequence length="304" mass="33592">MINPWGVDTSIMKSVLRKNAVAYLFLSPWLIGLLALSVIPMGASLYFSFTEYDMFSSPQWIGLENYSGMIEDPKYLKSIEVTLTYVLFSVPLQLSFALGVSVLLNRGLRGLKIYRATYYVPSLFGGSVAVALLWRQLFGGEGLVNKFLASIGIEGANWISSPDTAIYTLIILAVWQFGSPMLIFLAGLKGIPNELYEAANIDGAGKLKQFFSITLPMLTPIILFNLIMQIIGAFQAFTPAYIVSGGEGGPLDSTLFYTLYLYQKAFAHFQMGYASAMAWALLIMIAIVTAVIFASSKKWVFYQE</sequence>
<evidence type="ECO:0000256" key="5">
    <source>
        <dbReference type="ARBA" id="ARBA00022989"/>
    </source>
</evidence>
<evidence type="ECO:0000256" key="6">
    <source>
        <dbReference type="ARBA" id="ARBA00023136"/>
    </source>
</evidence>
<evidence type="ECO:0000256" key="7">
    <source>
        <dbReference type="RuleBase" id="RU363032"/>
    </source>
</evidence>
<protein>
    <submittedName>
        <fullName evidence="9">Multiple sugar transport system permease protein</fullName>
    </submittedName>
</protein>
<dbReference type="Pfam" id="PF00528">
    <property type="entry name" value="BPD_transp_1"/>
    <property type="match status" value="1"/>
</dbReference>
<dbReference type="InterPro" id="IPR051393">
    <property type="entry name" value="ABC_transporter_permease"/>
</dbReference>
<organism evidence="9 10">
    <name type="scientific">Mesobacillus foraminis</name>
    <dbReference type="NCBI Taxonomy" id="279826"/>
    <lineage>
        <taxon>Bacteria</taxon>
        <taxon>Bacillati</taxon>
        <taxon>Bacillota</taxon>
        <taxon>Bacilli</taxon>
        <taxon>Bacillales</taxon>
        <taxon>Bacillaceae</taxon>
        <taxon>Mesobacillus</taxon>
    </lineage>
</organism>
<feature type="transmembrane region" description="Helical" evidence="7">
    <location>
        <begin position="21"/>
        <end position="47"/>
    </location>
</feature>
<evidence type="ECO:0000256" key="1">
    <source>
        <dbReference type="ARBA" id="ARBA00004651"/>
    </source>
</evidence>
<dbReference type="PANTHER" id="PTHR30193:SF1">
    <property type="entry name" value="ABC TRANSPORTER PERMEASE PROTEIN YESP-RELATED"/>
    <property type="match status" value="1"/>
</dbReference>
<dbReference type="SUPFAM" id="SSF160964">
    <property type="entry name" value="MalF N-terminal region-like"/>
    <property type="match status" value="1"/>
</dbReference>
<evidence type="ECO:0000256" key="2">
    <source>
        <dbReference type="ARBA" id="ARBA00022448"/>
    </source>
</evidence>
<dbReference type="PROSITE" id="PS50928">
    <property type="entry name" value="ABC_TM1"/>
    <property type="match status" value="1"/>
</dbReference>
<dbReference type="PANTHER" id="PTHR30193">
    <property type="entry name" value="ABC TRANSPORTER PERMEASE PROTEIN"/>
    <property type="match status" value="1"/>
</dbReference>
<dbReference type="InterPro" id="IPR000515">
    <property type="entry name" value="MetI-like"/>
</dbReference>
<evidence type="ECO:0000313" key="9">
    <source>
        <dbReference type="EMBL" id="TCN22655.1"/>
    </source>
</evidence>
<feature type="transmembrane region" description="Helical" evidence="7">
    <location>
        <begin position="165"/>
        <end position="188"/>
    </location>
</feature>
<evidence type="ECO:0000313" key="10">
    <source>
        <dbReference type="Proteomes" id="UP000295689"/>
    </source>
</evidence>
<proteinExistence type="inferred from homology"/>
<keyword evidence="2 7" id="KW-0813">Transport</keyword>
<dbReference type="GO" id="GO:0005886">
    <property type="term" value="C:plasma membrane"/>
    <property type="evidence" value="ECO:0007669"/>
    <property type="project" value="UniProtKB-SubCell"/>
</dbReference>